<evidence type="ECO:0000256" key="1">
    <source>
        <dbReference type="SAM" id="SignalP"/>
    </source>
</evidence>
<dbReference type="RefSeq" id="WP_244820659.1">
    <property type="nucleotide sequence ID" value="NZ_CP112998.1"/>
</dbReference>
<evidence type="ECO:0008006" key="4">
    <source>
        <dbReference type="Google" id="ProtNLM"/>
    </source>
</evidence>
<dbReference type="EMBL" id="CP112998">
    <property type="protein sequence ID" value="WAC09542.1"/>
    <property type="molecule type" value="Genomic_DNA"/>
</dbReference>
<feature type="signal peptide" evidence="1">
    <location>
        <begin position="1"/>
        <end position="24"/>
    </location>
</feature>
<dbReference type="Proteomes" id="UP001164653">
    <property type="component" value="Chromosome"/>
</dbReference>
<keyword evidence="1" id="KW-0732">Signal</keyword>
<protein>
    <recommendedName>
        <fullName evidence="4">T9SS type A sorting domain-containing protein</fullName>
    </recommendedName>
</protein>
<gene>
    <name evidence="2" type="ORF">ON006_17465</name>
</gene>
<feature type="chain" id="PRO_5039307999" description="T9SS type A sorting domain-containing protein" evidence="1">
    <location>
        <begin position="25"/>
        <end position="126"/>
    </location>
</feature>
<proteinExistence type="predicted"/>
<evidence type="ECO:0000313" key="3">
    <source>
        <dbReference type="Proteomes" id="UP001164653"/>
    </source>
</evidence>
<dbReference type="AlphaFoldDB" id="A0A9E8SM92"/>
<reference evidence="2" key="1">
    <citation type="submission" date="2022-11" db="EMBL/GenBank/DDBJ databases">
        <title>Dyadobacter pollutisoli sp. nov., isolated from plastic dumped soil.</title>
        <authorList>
            <person name="Kim J.M."/>
            <person name="Kim K.R."/>
            <person name="Lee J.K."/>
            <person name="Hao L."/>
            <person name="Jeon C.O."/>
        </authorList>
    </citation>
    <scope>NUCLEOTIDE SEQUENCE</scope>
    <source>
        <strain evidence="2">U1</strain>
    </source>
</reference>
<dbReference type="KEGG" id="dpf:ON006_17465"/>
<sequence>MKTFIKAIALTAVLTASFAFNTFADDKESKKVNGFATGIFVSKTGRIHVSVDKYTNANTVILLSDIKGNVIYREVVGKKIDKFRKAMDVSDLPLGSYTLEISSNGEKITKAFELTEKQTEREITIK</sequence>
<accession>A0A9E8SM92</accession>
<name>A0A9E8SM92_9BACT</name>
<keyword evidence="3" id="KW-1185">Reference proteome</keyword>
<evidence type="ECO:0000313" key="2">
    <source>
        <dbReference type="EMBL" id="WAC09542.1"/>
    </source>
</evidence>
<organism evidence="2 3">
    <name type="scientific">Dyadobacter pollutisoli</name>
    <dbReference type="NCBI Taxonomy" id="2910158"/>
    <lineage>
        <taxon>Bacteria</taxon>
        <taxon>Pseudomonadati</taxon>
        <taxon>Bacteroidota</taxon>
        <taxon>Cytophagia</taxon>
        <taxon>Cytophagales</taxon>
        <taxon>Spirosomataceae</taxon>
        <taxon>Dyadobacter</taxon>
    </lineage>
</organism>